<dbReference type="GO" id="GO:0008299">
    <property type="term" value="P:isoprenoid biosynthetic process"/>
    <property type="evidence" value="ECO:0007669"/>
    <property type="project" value="InterPro"/>
</dbReference>
<gene>
    <name evidence="8" type="ORF">DFR76_104661</name>
</gene>
<keyword evidence="5" id="KW-0479">Metal-binding</keyword>
<evidence type="ECO:0000313" key="9">
    <source>
        <dbReference type="Proteomes" id="UP000254869"/>
    </source>
</evidence>
<comment type="cofactor">
    <cofactor evidence="1">
        <name>Mg(2+)</name>
        <dbReference type="ChEBI" id="CHEBI:18420"/>
    </cofactor>
</comment>
<dbReference type="PANTHER" id="PTHR12001:SF85">
    <property type="entry name" value="SHORT CHAIN ISOPRENYL DIPHOSPHATE SYNTHASE"/>
    <property type="match status" value="1"/>
</dbReference>
<dbReference type="EMBL" id="QQBC01000004">
    <property type="protein sequence ID" value="RDI66908.1"/>
    <property type="molecule type" value="Genomic_DNA"/>
</dbReference>
<keyword evidence="9" id="KW-1185">Reference proteome</keyword>
<dbReference type="InterPro" id="IPR000092">
    <property type="entry name" value="Polyprenyl_synt"/>
</dbReference>
<keyword evidence="6" id="KW-0460">Magnesium</keyword>
<evidence type="ECO:0000256" key="2">
    <source>
        <dbReference type="ARBA" id="ARBA00005128"/>
    </source>
</evidence>
<evidence type="ECO:0000256" key="3">
    <source>
        <dbReference type="ARBA" id="ARBA00006706"/>
    </source>
</evidence>
<dbReference type="SUPFAM" id="SSF48576">
    <property type="entry name" value="Terpenoid synthases"/>
    <property type="match status" value="1"/>
</dbReference>
<dbReference type="RefSeq" id="WP_067994723.1">
    <property type="nucleotide sequence ID" value="NZ_QQBC01000004.1"/>
</dbReference>
<sequence length="356" mass="38734">MHPRTTDDPAIATDLVALRERIDAVLETFLAAKAREADKAQLPSDYVDALHSFVFTGGKRTRPLLCALGWFAAGGSERIPNAIVRAAASLEMYHAAVLIHNDIIGDTVLRHGHLPLHRAMSARYADRSDADGFGRHAAALLGNLALIWSDELLSTAHLTARQRAAAVSIVSTMRADVIYGQFLDLLATARSELALDEALRIIRYKVVAYTCERPLELGASLAGAPGETREALAVYARLLGEAFQLNRDLQGVLDDLRRGRRTVVIGLALQRADTPRQRELCRLLGDPTLDEDDAQRCRDILTATGAHAEVERMVAQRRDQALSALDRAPMPTPAVAALRLLAIRLTHARADSSAAV</sequence>
<dbReference type="Pfam" id="PF00348">
    <property type="entry name" value="polyprenyl_synt"/>
    <property type="match status" value="1"/>
</dbReference>
<dbReference type="AlphaFoldDB" id="A0A370I887"/>
<dbReference type="InterPro" id="IPR008949">
    <property type="entry name" value="Isoprenoid_synthase_dom_sf"/>
</dbReference>
<reference evidence="8 9" key="1">
    <citation type="submission" date="2018-07" db="EMBL/GenBank/DDBJ databases">
        <title>Genomic Encyclopedia of Type Strains, Phase IV (KMG-IV): sequencing the most valuable type-strain genomes for metagenomic binning, comparative biology and taxonomic classification.</title>
        <authorList>
            <person name="Goeker M."/>
        </authorList>
    </citation>
    <scope>NUCLEOTIDE SEQUENCE [LARGE SCALE GENOMIC DNA]</scope>
    <source>
        <strain evidence="8 9">DSM 44290</strain>
    </source>
</reference>
<dbReference type="Proteomes" id="UP000254869">
    <property type="component" value="Unassembled WGS sequence"/>
</dbReference>
<evidence type="ECO:0000256" key="5">
    <source>
        <dbReference type="ARBA" id="ARBA00022723"/>
    </source>
</evidence>
<comment type="pathway">
    <text evidence="2">Isoprenoid biosynthesis.</text>
</comment>
<comment type="similarity">
    <text evidence="3 7">Belongs to the FPP/GGPP synthase family.</text>
</comment>
<evidence type="ECO:0000256" key="4">
    <source>
        <dbReference type="ARBA" id="ARBA00022679"/>
    </source>
</evidence>
<dbReference type="Gene3D" id="1.10.600.10">
    <property type="entry name" value="Farnesyl Diphosphate Synthase"/>
    <property type="match status" value="1"/>
</dbReference>
<evidence type="ECO:0000256" key="1">
    <source>
        <dbReference type="ARBA" id="ARBA00001946"/>
    </source>
</evidence>
<dbReference type="GO" id="GO:0046872">
    <property type="term" value="F:metal ion binding"/>
    <property type="evidence" value="ECO:0007669"/>
    <property type="project" value="UniProtKB-KW"/>
</dbReference>
<dbReference type="GO" id="GO:0004659">
    <property type="term" value="F:prenyltransferase activity"/>
    <property type="evidence" value="ECO:0007669"/>
    <property type="project" value="InterPro"/>
</dbReference>
<comment type="caution">
    <text evidence="8">The sequence shown here is derived from an EMBL/GenBank/DDBJ whole genome shotgun (WGS) entry which is preliminary data.</text>
</comment>
<protein>
    <submittedName>
        <fullName evidence="8">Geranylgeranyl diphosphate synthase type I</fullName>
    </submittedName>
</protein>
<organism evidence="8 9">
    <name type="scientific">Nocardia pseudobrasiliensis</name>
    <dbReference type="NCBI Taxonomy" id="45979"/>
    <lineage>
        <taxon>Bacteria</taxon>
        <taxon>Bacillati</taxon>
        <taxon>Actinomycetota</taxon>
        <taxon>Actinomycetes</taxon>
        <taxon>Mycobacteriales</taxon>
        <taxon>Nocardiaceae</taxon>
        <taxon>Nocardia</taxon>
    </lineage>
</organism>
<name>A0A370I887_9NOCA</name>
<dbReference type="STRING" id="1210086.GCA_001613105_01857"/>
<proteinExistence type="inferred from homology"/>
<accession>A0A370I887</accession>
<dbReference type="PANTHER" id="PTHR12001">
    <property type="entry name" value="GERANYLGERANYL PYROPHOSPHATE SYNTHASE"/>
    <property type="match status" value="1"/>
</dbReference>
<evidence type="ECO:0000256" key="7">
    <source>
        <dbReference type="RuleBase" id="RU004466"/>
    </source>
</evidence>
<evidence type="ECO:0000313" key="8">
    <source>
        <dbReference type="EMBL" id="RDI66908.1"/>
    </source>
</evidence>
<keyword evidence="4 7" id="KW-0808">Transferase</keyword>
<evidence type="ECO:0000256" key="6">
    <source>
        <dbReference type="ARBA" id="ARBA00022842"/>
    </source>
</evidence>